<reference evidence="2 3" key="1">
    <citation type="journal article" date="2023" name="Plants (Basel)">
        <title>Bridging the Gap: Combining Genomics and Transcriptomics Approaches to Understand Stylosanthes scabra, an Orphan Legume from the Brazilian Caatinga.</title>
        <authorList>
            <person name="Ferreira-Neto J.R.C."/>
            <person name="da Silva M.D."/>
            <person name="Binneck E."/>
            <person name="de Melo N.F."/>
            <person name="da Silva R.H."/>
            <person name="de Melo A.L.T.M."/>
            <person name="Pandolfi V."/>
            <person name="Bustamante F.O."/>
            <person name="Brasileiro-Vidal A.C."/>
            <person name="Benko-Iseppon A.M."/>
        </authorList>
    </citation>
    <scope>NUCLEOTIDE SEQUENCE [LARGE SCALE GENOMIC DNA]</scope>
    <source>
        <tissue evidence="2">Leaves</tissue>
    </source>
</reference>
<proteinExistence type="predicted"/>
<evidence type="ECO:0000313" key="3">
    <source>
        <dbReference type="Proteomes" id="UP001341840"/>
    </source>
</evidence>
<gene>
    <name evidence="2" type="ORF">PIB30_115619</name>
</gene>
<feature type="non-terminal residue" evidence="2">
    <location>
        <position position="1"/>
    </location>
</feature>
<dbReference type="EMBL" id="JASCZI010043301">
    <property type="protein sequence ID" value="MED6130195.1"/>
    <property type="molecule type" value="Genomic_DNA"/>
</dbReference>
<sequence length="75" mass="8583">QKKDQKTPTPARKSKQKKEDTKLVKKKKPEIRKEERKAELICTTFKDLIGKLKRLNSAIVKDGGIGVHLVEDKSK</sequence>
<evidence type="ECO:0000313" key="2">
    <source>
        <dbReference type="EMBL" id="MED6130195.1"/>
    </source>
</evidence>
<evidence type="ECO:0000256" key="1">
    <source>
        <dbReference type="SAM" id="MobiDB-lite"/>
    </source>
</evidence>
<keyword evidence="3" id="KW-1185">Reference proteome</keyword>
<dbReference type="Proteomes" id="UP001341840">
    <property type="component" value="Unassembled WGS sequence"/>
</dbReference>
<protein>
    <submittedName>
        <fullName evidence="2">Uncharacterized protein</fullName>
    </submittedName>
</protein>
<organism evidence="2 3">
    <name type="scientific">Stylosanthes scabra</name>
    <dbReference type="NCBI Taxonomy" id="79078"/>
    <lineage>
        <taxon>Eukaryota</taxon>
        <taxon>Viridiplantae</taxon>
        <taxon>Streptophyta</taxon>
        <taxon>Embryophyta</taxon>
        <taxon>Tracheophyta</taxon>
        <taxon>Spermatophyta</taxon>
        <taxon>Magnoliopsida</taxon>
        <taxon>eudicotyledons</taxon>
        <taxon>Gunneridae</taxon>
        <taxon>Pentapetalae</taxon>
        <taxon>rosids</taxon>
        <taxon>fabids</taxon>
        <taxon>Fabales</taxon>
        <taxon>Fabaceae</taxon>
        <taxon>Papilionoideae</taxon>
        <taxon>50 kb inversion clade</taxon>
        <taxon>dalbergioids sensu lato</taxon>
        <taxon>Dalbergieae</taxon>
        <taxon>Pterocarpus clade</taxon>
        <taxon>Stylosanthes</taxon>
    </lineage>
</organism>
<comment type="caution">
    <text evidence="2">The sequence shown here is derived from an EMBL/GenBank/DDBJ whole genome shotgun (WGS) entry which is preliminary data.</text>
</comment>
<feature type="region of interest" description="Disordered" evidence="1">
    <location>
        <begin position="1"/>
        <end position="30"/>
    </location>
</feature>
<name>A0ABU6S1D3_9FABA</name>
<accession>A0ABU6S1D3</accession>